<evidence type="ECO:0000313" key="3">
    <source>
        <dbReference type="Proteomes" id="UP000242770"/>
    </source>
</evidence>
<organism evidence="2 3">
    <name type="scientific">Sporisorium scitamineum</name>
    <dbReference type="NCBI Taxonomy" id="49012"/>
    <lineage>
        <taxon>Eukaryota</taxon>
        <taxon>Fungi</taxon>
        <taxon>Dikarya</taxon>
        <taxon>Basidiomycota</taxon>
        <taxon>Ustilaginomycotina</taxon>
        <taxon>Ustilaginomycetes</taxon>
        <taxon>Ustilaginales</taxon>
        <taxon>Ustilaginaceae</taxon>
        <taxon>Sporisorium</taxon>
    </lineage>
</organism>
<dbReference type="Proteomes" id="UP000242770">
    <property type="component" value="Unassembled WGS sequence"/>
</dbReference>
<evidence type="ECO:0000256" key="1">
    <source>
        <dbReference type="SAM" id="MobiDB-lite"/>
    </source>
</evidence>
<feature type="region of interest" description="Disordered" evidence="1">
    <location>
        <begin position="1"/>
        <end position="36"/>
    </location>
</feature>
<dbReference type="EMBL" id="CCFA01001029">
    <property type="protein sequence ID" value="CDR99399.1"/>
    <property type="molecule type" value="Genomic_DNA"/>
</dbReference>
<gene>
    <name evidence="2" type="primary">SSCI20000.1</name>
</gene>
<feature type="compositionally biased region" description="Basic and acidic residues" evidence="1">
    <location>
        <begin position="23"/>
        <end position="36"/>
    </location>
</feature>
<protein>
    <submittedName>
        <fullName evidence="2">Uncharacterized protein</fullName>
    </submittedName>
</protein>
<name>A0A0F7RWG3_9BASI</name>
<evidence type="ECO:0000313" key="2">
    <source>
        <dbReference type="EMBL" id="CDR99399.1"/>
    </source>
</evidence>
<reference evidence="3" key="1">
    <citation type="submission" date="2014-06" db="EMBL/GenBank/DDBJ databases">
        <authorList>
            <person name="Berkman P.J."/>
        </authorList>
    </citation>
    <scope>NUCLEOTIDE SEQUENCE [LARGE SCALE GENOMIC DNA]</scope>
</reference>
<accession>A0A0F7RWG3</accession>
<proteinExistence type="predicted"/>
<sequence>MLSEHTGGVPASSTSPNLQRLQAGDDKGDSHTLYKF</sequence>
<dbReference type="AlphaFoldDB" id="A0A0F7RWG3"/>
<keyword evidence="3" id="KW-1185">Reference proteome</keyword>
<feature type="compositionally biased region" description="Polar residues" evidence="1">
    <location>
        <begin position="11"/>
        <end position="20"/>
    </location>
</feature>